<dbReference type="Proteomes" id="UP000813462">
    <property type="component" value="Unassembled WGS sequence"/>
</dbReference>
<dbReference type="PANTHER" id="PTHR19241">
    <property type="entry name" value="ATP-BINDING CASSETTE TRANSPORTER"/>
    <property type="match status" value="1"/>
</dbReference>
<feature type="transmembrane region" description="Helical" evidence="2">
    <location>
        <begin position="81"/>
        <end position="104"/>
    </location>
</feature>
<reference evidence="3" key="1">
    <citation type="journal article" date="2021" name="Front. Plant Sci.">
        <title>Chromosome-Scale Genome Assembly for Chinese Sour Jujube and Insights Into Its Genome Evolution and Domestication Signature.</title>
        <authorList>
            <person name="Shen L.-Y."/>
            <person name="Luo H."/>
            <person name="Wang X.-L."/>
            <person name="Wang X.-M."/>
            <person name="Qiu X.-J."/>
            <person name="Liu H."/>
            <person name="Zhou S.-S."/>
            <person name="Jia K.-H."/>
            <person name="Nie S."/>
            <person name="Bao Y.-T."/>
            <person name="Zhang R.-G."/>
            <person name="Yun Q.-Z."/>
            <person name="Chai Y.-H."/>
            <person name="Lu J.-Y."/>
            <person name="Li Y."/>
            <person name="Zhao S.-W."/>
            <person name="Mao J.-F."/>
            <person name="Jia S.-G."/>
            <person name="Mao Y.-M."/>
        </authorList>
    </citation>
    <scope>NUCLEOTIDE SEQUENCE</scope>
    <source>
        <strain evidence="3">AT0</strain>
        <tissue evidence="3">Leaf</tissue>
    </source>
</reference>
<proteinExistence type="predicted"/>
<name>A0A978VVR5_ZIZJJ</name>
<evidence type="ECO:0000313" key="3">
    <source>
        <dbReference type="EMBL" id="KAH7542910.1"/>
    </source>
</evidence>
<keyword evidence="1" id="KW-0813">Transport</keyword>
<evidence type="ECO:0000256" key="2">
    <source>
        <dbReference type="SAM" id="Phobius"/>
    </source>
</evidence>
<keyword evidence="2" id="KW-1133">Transmembrane helix</keyword>
<keyword evidence="2" id="KW-0472">Membrane</keyword>
<organism evidence="3 4">
    <name type="scientific">Ziziphus jujuba var. spinosa</name>
    <dbReference type="NCBI Taxonomy" id="714518"/>
    <lineage>
        <taxon>Eukaryota</taxon>
        <taxon>Viridiplantae</taxon>
        <taxon>Streptophyta</taxon>
        <taxon>Embryophyta</taxon>
        <taxon>Tracheophyta</taxon>
        <taxon>Spermatophyta</taxon>
        <taxon>Magnoliopsida</taxon>
        <taxon>eudicotyledons</taxon>
        <taxon>Gunneridae</taxon>
        <taxon>Pentapetalae</taxon>
        <taxon>rosids</taxon>
        <taxon>fabids</taxon>
        <taxon>Rosales</taxon>
        <taxon>Rhamnaceae</taxon>
        <taxon>Paliureae</taxon>
        <taxon>Ziziphus</taxon>
    </lineage>
</organism>
<gene>
    <name evidence="3" type="ORF">FEM48_Zijuj02G0125300</name>
</gene>
<dbReference type="AlphaFoldDB" id="A0A978VVR5"/>
<feature type="transmembrane region" description="Helical" evidence="2">
    <location>
        <begin position="110"/>
        <end position="134"/>
    </location>
</feature>
<protein>
    <submittedName>
        <fullName evidence="3">Uncharacterized protein</fullName>
    </submittedName>
</protein>
<keyword evidence="2" id="KW-0812">Transmembrane</keyword>
<dbReference type="EMBL" id="JAEACU010000002">
    <property type="protein sequence ID" value="KAH7542910.1"/>
    <property type="molecule type" value="Genomic_DNA"/>
</dbReference>
<evidence type="ECO:0000313" key="4">
    <source>
        <dbReference type="Proteomes" id="UP000813462"/>
    </source>
</evidence>
<comment type="caution">
    <text evidence="3">The sequence shown here is derived from an EMBL/GenBank/DDBJ whole genome shotgun (WGS) entry which is preliminary data.</text>
</comment>
<sequence length="183" mass="20099">MSHQIHVELVLNQLDLLPYTNKLVGSLHDATRKTFEIAKKITIAVELAANPSLILLEEPLSAVAIGNGMAGTGTGSAAELLMYWIVLLIFTLCMTYFGMMITFLSPVPTLAAFAMSIVTSLWVSASGLASAHYFQMDLMYGISEKPTPRKNRRRHSHFDSNVHAVCQPCLCLFCCAEAQPPHM</sequence>
<accession>A0A978VVR5</accession>
<evidence type="ECO:0000256" key="1">
    <source>
        <dbReference type="ARBA" id="ARBA00022448"/>
    </source>
</evidence>